<comment type="caution">
    <text evidence="2">The sequence shown here is derived from an EMBL/GenBank/DDBJ whole genome shotgun (WGS) entry which is preliminary data.</text>
</comment>
<gene>
    <name evidence="2" type="ORF">BC643_4337</name>
</gene>
<keyword evidence="2" id="KW-0223">Dioxygenase</keyword>
<dbReference type="Gene3D" id="3.10.180.10">
    <property type="entry name" value="2,3-Dihydroxybiphenyl 1,2-Dioxygenase, domain 1"/>
    <property type="match status" value="1"/>
</dbReference>
<dbReference type="SUPFAM" id="SSF54593">
    <property type="entry name" value="Glyoxalase/Bleomycin resistance protein/Dihydroxybiphenyl dioxygenase"/>
    <property type="match status" value="1"/>
</dbReference>
<dbReference type="GO" id="GO:0051213">
    <property type="term" value="F:dioxygenase activity"/>
    <property type="evidence" value="ECO:0007669"/>
    <property type="project" value="UniProtKB-KW"/>
</dbReference>
<keyword evidence="2" id="KW-0560">Oxidoreductase</keyword>
<evidence type="ECO:0000313" key="2">
    <source>
        <dbReference type="EMBL" id="RKD86021.1"/>
    </source>
</evidence>
<dbReference type="InterPro" id="IPR029068">
    <property type="entry name" value="Glyas_Bleomycin-R_OHBP_Dase"/>
</dbReference>
<name>A0A419VV72_9BACT</name>
<protein>
    <submittedName>
        <fullName evidence="2">Catechol-2,3-dioxygenase</fullName>
    </submittedName>
</protein>
<organism evidence="2 3">
    <name type="scientific">Mangrovibacterium diazotrophicum</name>
    <dbReference type="NCBI Taxonomy" id="1261403"/>
    <lineage>
        <taxon>Bacteria</taxon>
        <taxon>Pseudomonadati</taxon>
        <taxon>Bacteroidota</taxon>
        <taxon>Bacteroidia</taxon>
        <taxon>Marinilabiliales</taxon>
        <taxon>Prolixibacteraceae</taxon>
        <taxon>Mangrovibacterium</taxon>
    </lineage>
</organism>
<proteinExistence type="predicted"/>
<evidence type="ECO:0000313" key="3">
    <source>
        <dbReference type="Proteomes" id="UP000283387"/>
    </source>
</evidence>
<dbReference type="PROSITE" id="PS51819">
    <property type="entry name" value="VOC"/>
    <property type="match status" value="1"/>
</dbReference>
<dbReference type="InterPro" id="IPR037523">
    <property type="entry name" value="VOC_core"/>
</dbReference>
<dbReference type="Proteomes" id="UP000283387">
    <property type="component" value="Unassembled WGS sequence"/>
</dbReference>
<dbReference type="EMBL" id="RAPN01000005">
    <property type="protein sequence ID" value="RKD86021.1"/>
    <property type="molecule type" value="Genomic_DNA"/>
</dbReference>
<evidence type="ECO:0000259" key="1">
    <source>
        <dbReference type="PROSITE" id="PS51819"/>
    </source>
</evidence>
<feature type="domain" description="VOC" evidence="1">
    <location>
        <begin position="26"/>
        <end position="138"/>
    </location>
</feature>
<dbReference type="AlphaFoldDB" id="A0A419VV72"/>
<reference evidence="2 3" key="1">
    <citation type="submission" date="2018-09" db="EMBL/GenBank/DDBJ databases">
        <title>Genomic Encyclopedia of Archaeal and Bacterial Type Strains, Phase II (KMG-II): from individual species to whole genera.</title>
        <authorList>
            <person name="Goeker M."/>
        </authorList>
    </citation>
    <scope>NUCLEOTIDE SEQUENCE [LARGE SCALE GENOMIC DNA]</scope>
    <source>
        <strain evidence="2 3">DSM 27148</strain>
    </source>
</reference>
<sequence length="248" mass="28889">MVFFPEAVVSGFFFFKRDCPTIFSMKIQELHIYTSRLDEQLKFYQEVLSLPLLESSQTDFKVLVGQSVLWFSYKAKSTPYHLAVNIPPNQVSDALAWLHKRVSIIQDEGQDIINFVSWNAKSVYFYDPDHNILEFIARKNLPYKNIDAFDYHSLIRISEIGVPVDDNATFYRQLQQLSDFKIYDGSMERFCAVGDEEGLFIVVNKHQKRWYPTNDETYSSDFEVKFENLAQSFSVVFKDGKMVESASI</sequence>
<accession>A0A419VV72</accession>
<keyword evidence="3" id="KW-1185">Reference proteome</keyword>